<organism evidence="2 3">
    <name type="scientific">Neoroseomonas soli</name>
    <dbReference type="NCBI Taxonomy" id="1081025"/>
    <lineage>
        <taxon>Bacteria</taxon>
        <taxon>Pseudomonadati</taxon>
        <taxon>Pseudomonadota</taxon>
        <taxon>Alphaproteobacteria</taxon>
        <taxon>Acetobacterales</taxon>
        <taxon>Acetobacteraceae</taxon>
        <taxon>Neoroseomonas</taxon>
    </lineage>
</organism>
<reference evidence="2" key="1">
    <citation type="submission" date="2020-01" db="EMBL/GenBank/DDBJ databases">
        <authorList>
            <person name="Rat A."/>
        </authorList>
    </citation>
    <scope>NUCLEOTIDE SEQUENCE</scope>
    <source>
        <strain evidence="2">LMG 31231</strain>
    </source>
</reference>
<sequence length="194" mass="21411">MREKQKSQAHLPESWDERQVRVALAAARCHAARFARQRRLAREDREDLTQDILLVILEAGQRFDATRASWATFVAVLARRAVIERARQPSPPACVSLDGEFAADIRSSLAVPQADPDIAVAFGRVGEDLPPAPRALLRRIILHRDVAAARDAGAVSPATFYRELHDLRCWLRALGVRPAAAAPMRATAPMRSGP</sequence>
<evidence type="ECO:0000313" key="3">
    <source>
        <dbReference type="Proteomes" id="UP001138751"/>
    </source>
</evidence>
<evidence type="ECO:0000313" key="2">
    <source>
        <dbReference type="EMBL" id="MBR0670709.1"/>
    </source>
</evidence>
<name>A0A9X9WU80_9PROT</name>
<gene>
    <name evidence="2" type="ORF">GXW76_05965</name>
</gene>
<dbReference type="AlphaFoldDB" id="A0A9X9WU80"/>
<dbReference type="GO" id="GO:0006352">
    <property type="term" value="P:DNA-templated transcription initiation"/>
    <property type="evidence" value="ECO:0007669"/>
    <property type="project" value="InterPro"/>
</dbReference>
<dbReference type="EMBL" id="JAAEDM010000010">
    <property type="protein sequence ID" value="MBR0670709.1"/>
    <property type="molecule type" value="Genomic_DNA"/>
</dbReference>
<proteinExistence type="predicted"/>
<dbReference type="InterPro" id="IPR013325">
    <property type="entry name" value="RNA_pol_sigma_r2"/>
</dbReference>
<feature type="domain" description="RNA polymerase sigma-70 region 2" evidence="1">
    <location>
        <begin position="32"/>
        <end position="88"/>
    </location>
</feature>
<dbReference type="Pfam" id="PF04542">
    <property type="entry name" value="Sigma70_r2"/>
    <property type="match status" value="1"/>
</dbReference>
<dbReference type="GO" id="GO:0003700">
    <property type="term" value="F:DNA-binding transcription factor activity"/>
    <property type="evidence" value="ECO:0007669"/>
    <property type="project" value="InterPro"/>
</dbReference>
<protein>
    <recommendedName>
        <fullName evidence="1">RNA polymerase sigma-70 region 2 domain-containing protein</fullName>
    </recommendedName>
</protein>
<keyword evidence="3" id="KW-1185">Reference proteome</keyword>
<evidence type="ECO:0000259" key="1">
    <source>
        <dbReference type="Pfam" id="PF04542"/>
    </source>
</evidence>
<dbReference type="Proteomes" id="UP001138751">
    <property type="component" value="Unassembled WGS sequence"/>
</dbReference>
<dbReference type="InterPro" id="IPR007627">
    <property type="entry name" value="RNA_pol_sigma70_r2"/>
</dbReference>
<dbReference type="RefSeq" id="WP_211861085.1">
    <property type="nucleotide sequence ID" value="NZ_JAAEDM010000010.1"/>
</dbReference>
<reference evidence="2" key="2">
    <citation type="journal article" date="2021" name="Syst. Appl. Microbiol.">
        <title>Roseomonas hellenica sp. nov., isolated from roots of wild-growing Alkanna tinctoria.</title>
        <authorList>
            <person name="Rat A."/>
            <person name="Naranjo H.D."/>
            <person name="Lebbe L."/>
            <person name="Cnockaert M."/>
            <person name="Krigas N."/>
            <person name="Grigoriadou K."/>
            <person name="Maloupa E."/>
            <person name="Willems A."/>
        </authorList>
    </citation>
    <scope>NUCLEOTIDE SEQUENCE</scope>
    <source>
        <strain evidence="2">LMG 31231</strain>
    </source>
</reference>
<dbReference type="Gene3D" id="1.10.1740.10">
    <property type="match status" value="1"/>
</dbReference>
<accession>A0A9X9WU80</accession>
<comment type="caution">
    <text evidence="2">The sequence shown here is derived from an EMBL/GenBank/DDBJ whole genome shotgun (WGS) entry which is preliminary data.</text>
</comment>
<dbReference type="SUPFAM" id="SSF88946">
    <property type="entry name" value="Sigma2 domain of RNA polymerase sigma factors"/>
    <property type="match status" value="1"/>
</dbReference>